<sequence length="391" mass="40362">MAKATRVLALFLLLASPVPAEPPAGNVTIAADAEARWVPFTLTPGNQILFDATLDGRKVSAILDTGVSVTLLARTSAALVPAKVKAGGTAAAIGGAVPIGWMTTGRVSFGGVERRGGSVAVAALPAAATGRTEAVDLLVGRDLLAKGALDIDFANRRFRVLPSGRLPFAGATAPLTISRERRVYETSMTMGTRRLAPVVVDTGDGASVTIAAPEWRAAALPGVTSTSAIGFGLAGPLVTDLAIVPSLKLGTLTTGEVELRVEPAGGFSQAIGVAGRIGSSFLQHYRVLLDPGAGRMVLRLDDPKPPLRSTSGILLGVAKDRLNVLHVMRGGPAAAAGWRAGETICAIDGVPVPADYAENRMAAWSIGAPGTVVRLKLCGGEERRLTLRRFY</sequence>
<dbReference type="InterPro" id="IPR021109">
    <property type="entry name" value="Peptidase_aspartic_dom_sf"/>
</dbReference>
<evidence type="ECO:0000259" key="3">
    <source>
        <dbReference type="PROSITE" id="PS50175"/>
    </source>
</evidence>
<dbReference type="Gene3D" id="2.40.70.10">
    <property type="entry name" value="Acid Proteases"/>
    <property type="match status" value="1"/>
</dbReference>
<dbReference type="InterPro" id="IPR001995">
    <property type="entry name" value="Peptidase_A2_cat"/>
</dbReference>
<dbReference type="RefSeq" id="WP_204200319.1">
    <property type="nucleotide sequence ID" value="NZ_JAFEMC010000006.1"/>
</dbReference>
<accession>A0ABS2DBA7</accession>
<proteinExistence type="predicted"/>
<evidence type="ECO:0000313" key="5">
    <source>
        <dbReference type="Proteomes" id="UP000763641"/>
    </source>
</evidence>
<dbReference type="EMBL" id="JAFEMC010000006">
    <property type="protein sequence ID" value="MBM6578227.1"/>
    <property type="molecule type" value="Genomic_DNA"/>
</dbReference>
<evidence type="ECO:0000313" key="4">
    <source>
        <dbReference type="EMBL" id="MBM6578227.1"/>
    </source>
</evidence>
<dbReference type="Gene3D" id="2.30.42.10">
    <property type="match status" value="1"/>
</dbReference>
<evidence type="ECO:0000256" key="1">
    <source>
        <dbReference type="ARBA" id="ARBA00022801"/>
    </source>
</evidence>
<dbReference type="SUPFAM" id="SSF50630">
    <property type="entry name" value="Acid proteases"/>
    <property type="match status" value="1"/>
</dbReference>
<feature type="signal peptide" evidence="2">
    <location>
        <begin position="1"/>
        <end position="20"/>
    </location>
</feature>
<name>A0ABS2DBA7_9SPHN</name>
<dbReference type="InterPro" id="IPR036034">
    <property type="entry name" value="PDZ_sf"/>
</dbReference>
<organism evidence="4 5">
    <name type="scientific">Sphingomonas longa</name>
    <dbReference type="NCBI Taxonomy" id="2778730"/>
    <lineage>
        <taxon>Bacteria</taxon>
        <taxon>Pseudomonadati</taxon>
        <taxon>Pseudomonadota</taxon>
        <taxon>Alphaproteobacteria</taxon>
        <taxon>Sphingomonadales</taxon>
        <taxon>Sphingomonadaceae</taxon>
        <taxon>Sphingomonas</taxon>
    </lineage>
</organism>
<keyword evidence="1" id="KW-0378">Hydrolase</keyword>
<keyword evidence="2" id="KW-0732">Signal</keyword>
<comment type="caution">
    <text evidence="4">The sequence shown here is derived from an EMBL/GenBank/DDBJ whole genome shotgun (WGS) entry which is preliminary data.</text>
</comment>
<feature type="domain" description="Peptidase A2" evidence="3">
    <location>
        <begin position="59"/>
        <end position="133"/>
    </location>
</feature>
<protein>
    <recommendedName>
        <fullName evidence="3">Peptidase A2 domain-containing protein</fullName>
    </recommendedName>
</protein>
<dbReference type="InterPro" id="IPR001969">
    <property type="entry name" value="Aspartic_peptidase_AS"/>
</dbReference>
<keyword evidence="5" id="KW-1185">Reference proteome</keyword>
<reference evidence="4 5" key="1">
    <citation type="submission" date="2020-12" db="EMBL/GenBank/DDBJ databases">
        <title>Sphingomonas sp.</title>
        <authorList>
            <person name="Kim M.K."/>
        </authorList>
    </citation>
    <scope>NUCLEOTIDE SEQUENCE [LARGE SCALE GENOMIC DNA]</scope>
    <source>
        <strain evidence="4 5">BT552</strain>
    </source>
</reference>
<dbReference type="PROSITE" id="PS50175">
    <property type="entry name" value="ASP_PROT_RETROV"/>
    <property type="match status" value="1"/>
</dbReference>
<dbReference type="PROSITE" id="PS00141">
    <property type="entry name" value="ASP_PROTEASE"/>
    <property type="match status" value="1"/>
</dbReference>
<dbReference type="Proteomes" id="UP000763641">
    <property type="component" value="Unassembled WGS sequence"/>
</dbReference>
<evidence type="ECO:0000256" key="2">
    <source>
        <dbReference type="SAM" id="SignalP"/>
    </source>
</evidence>
<feature type="chain" id="PRO_5046384976" description="Peptidase A2 domain-containing protein" evidence="2">
    <location>
        <begin position="21"/>
        <end position="391"/>
    </location>
</feature>
<dbReference type="Pfam" id="PF13650">
    <property type="entry name" value="Asp_protease_2"/>
    <property type="match status" value="1"/>
</dbReference>
<gene>
    <name evidence="4" type="ORF">ILT43_17730</name>
</gene>
<dbReference type="SUPFAM" id="SSF50156">
    <property type="entry name" value="PDZ domain-like"/>
    <property type="match status" value="1"/>
</dbReference>